<name>A0AAE3T7V8_9RHOB</name>
<keyword evidence="1" id="KW-0812">Transmembrane</keyword>
<dbReference type="RefSeq" id="WP_275566884.1">
    <property type="nucleotide sequence ID" value="NZ_JARGYC010000017.1"/>
</dbReference>
<reference evidence="2" key="1">
    <citation type="submission" date="2023-03" db="EMBL/GenBank/DDBJ databases">
        <title>Multiphase analysis and comparison of six strains from genera Psychromarinibacter, Lutimaribacter, and Maritimibacter, including a novel species: Psychromarinibacter sediminicola sp. nov.</title>
        <authorList>
            <person name="Wang Y.-H."/>
            <person name="Ye M.-Q."/>
            <person name="Du Z.-J."/>
        </authorList>
    </citation>
    <scope>NUCLEOTIDE SEQUENCE</scope>
    <source>
        <strain evidence="2">C21-152</strain>
    </source>
</reference>
<dbReference type="EMBL" id="JARGYC010000017">
    <property type="protein sequence ID" value="MDF0600740.1"/>
    <property type="molecule type" value="Genomic_DNA"/>
</dbReference>
<keyword evidence="3" id="KW-1185">Reference proteome</keyword>
<evidence type="ECO:0000256" key="1">
    <source>
        <dbReference type="SAM" id="Phobius"/>
    </source>
</evidence>
<dbReference type="Proteomes" id="UP001220964">
    <property type="component" value="Unassembled WGS sequence"/>
</dbReference>
<gene>
    <name evidence="2" type="ORF">P1J78_08360</name>
</gene>
<accession>A0AAE3T7V8</accession>
<sequence>MVYVKWFFRIVVFVLLFGVLHYTLPQHDVVRVVNTYQERQDLNDWTRIFWAQPDDQSAELVNRDVQFIQTVRRKTWLFGFVPRESTGVMVYRNEDTGWSWPFYFKFDTASLQTEADDLRSTAENPKWAVMTHYGWRMELLSVFPNAVAIRQVDSPDYYPIPWFNIFFFVFLGVAWLFLRAMWRQFRERSIDPVVDSAGEAWESADQRFDDTRGRLRRWIDSWRRSPRR</sequence>
<feature type="transmembrane region" description="Helical" evidence="1">
    <location>
        <begin position="160"/>
        <end position="178"/>
    </location>
</feature>
<dbReference type="AlphaFoldDB" id="A0AAE3T7V8"/>
<dbReference type="Pfam" id="PF07509">
    <property type="entry name" value="DUF1523"/>
    <property type="match status" value="1"/>
</dbReference>
<organism evidence="2 3">
    <name type="scientific">Psychromarinibacter sediminicola</name>
    <dbReference type="NCBI Taxonomy" id="3033385"/>
    <lineage>
        <taxon>Bacteria</taxon>
        <taxon>Pseudomonadati</taxon>
        <taxon>Pseudomonadota</taxon>
        <taxon>Alphaproteobacteria</taxon>
        <taxon>Rhodobacterales</taxon>
        <taxon>Paracoccaceae</taxon>
        <taxon>Psychromarinibacter</taxon>
    </lineage>
</organism>
<evidence type="ECO:0000313" key="3">
    <source>
        <dbReference type="Proteomes" id="UP001220964"/>
    </source>
</evidence>
<dbReference type="InterPro" id="IPR011088">
    <property type="entry name" value="Phage_phiNM3_A0EWY4"/>
</dbReference>
<evidence type="ECO:0000313" key="2">
    <source>
        <dbReference type="EMBL" id="MDF0600740.1"/>
    </source>
</evidence>
<proteinExistence type="predicted"/>
<keyword evidence="1" id="KW-0472">Membrane</keyword>
<keyword evidence="1" id="KW-1133">Transmembrane helix</keyword>
<comment type="caution">
    <text evidence="2">The sequence shown here is derived from an EMBL/GenBank/DDBJ whole genome shotgun (WGS) entry which is preliminary data.</text>
</comment>
<protein>
    <submittedName>
        <fullName evidence="2">DUF1523 family protein</fullName>
    </submittedName>
</protein>